<evidence type="ECO:0000256" key="1">
    <source>
        <dbReference type="SAM" id="SignalP"/>
    </source>
</evidence>
<gene>
    <name evidence="2" type="ORF">CHRIB12_LOCUS1828</name>
</gene>
<protein>
    <recommendedName>
        <fullName evidence="4">Peptidase</fullName>
    </recommendedName>
</protein>
<name>A0A916DXW7_9GLOM</name>
<dbReference type="AlphaFoldDB" id="A0A916DXW7"/>
<feature type="chain" id="PRO_5037663466" description="Peptidase" evidence="1">
    <location>
        <begin position="26"/>
        <end position="298"/>
    </location>
</feature>
<dbReference type="OrthoDB" id="10037376at2759"/>
<dbReference type="EMBL" id="CAGKOT010000002">
    <property type="protein sequence ID" value="CAB5315035.1"/>
    <property type="molecule type" value="Genomic_DNA"/>
</dbReference>
<evidence type="ECO:0008006" key="4">
    <source>
        <dbReference type="Google" id="ProtNLM"/>
    </source>
</evidence>
<reference evidence="2" key="1">
    <citation type="submission" date="2020-05" db="EMBL/GenBank/DDBJ databases">
        <authorList>
            <person name="Rincon C."/>
            <person name="Sanders R I."/>
            <person name="Robbins C."/>
            <person name="Chaturvedi A."/>
        </authorList>
    </citation>
    <scope>NUCLEOTIDE SEQUENCE</scope>
    <source>
        <strain evidence="2">CHB12</strain>
    </source>
</reference>
<evidence type="ECO:0000313" key="2">
    <source>
        <dbReference type="EMBL" id="CAB5315035.1"/>
    </source>
</evidence>
<sequence length="298" mass="33680">MKMNKKHILCIFVVLILIITNSSYAFPKPMGRKAKMVSMSKFVDIPPEERMSNTTGTFADDNNFNAIGLLRFVKPDGSTDYCTATVIRTNNGNIAITAAHCIWDIIDENWNTDFYFFPGYNNGNPGSLGAVRAHTFSIWSDFTKDETLYDYGFIKFYYQDGRKLQDDTGAFDCDFNVPPGEYQTTVFGYPYNSGEMDCPRDGQHLCEWQGNSFEFPNNLPNYQWHRGISIDVGSGSSGGPWIRNYDPNTNGGNIAGISHGWLPAPYPKEGTTSWAWLNDDFLLLLQDAENYNPPMNNF</sequence>
<proteinExistence type="predicted"/>
<keyword evidence="1" id="KW-0732">Signal</keyword>
<feature type="signal peptide" evidence="1">
    <location>
        <begin position="1"/>
        <end position="25"/>
    </location>
</feature>
<organism evidence="2 3">
    <name type="scientific">Rhizophagus irregularis</name>
    <dbReference type="NCBI Taxonomy" id="588596"/>
    <lineage>
        <taxon>Eukaryota</taxon>
        <taxon>Fungi</taxon>
        <taxon>Fungi incertae sedis</taxon>
        <taxon>Mucoromycota</taxon>
        <taxon>Glomeromycotina</taxon>
        <taxon>Glomeromycetes</taxon>
        <taxon>Glomerales</taxon>
        <taxon>Glomeraceae</taxon>
        <taxon>Rhizophagus</taxon>
    </lineage>
</organism>
<accession>A0A916DXW7</accession>
<evidence type="ECO:0000313" key="3">
    <source>
        <dbReference type="Proteomes" id="UP000684084"/>
    </source>
</evidence>
<dbReference type="VEuPathDB" id="FungiDB:RhiirFUN_000733"/>
<dbReference type="Proteomes" id="UP000684084">
    <property type="component" value="Unassembled WGS sequence"/>
</dbReference>
<comment type="caution">
    <text evidence="2">The sequence shown here is derived from an EMBL/GenBank/DDBJ whole genome shotgun (WGS) entry which is preliminary data.</text>
</comment>